<dbReference type="Gene3D" id="1.25.40.10">
    <property type="entry name" value="Tetratricopeptide repeat domain"/>
    <property type="match status" value="1"/>
</dbReference>
<dbReference type="EMBL" id="CP098400">
    <property type="protein sequence ID" value="URW78838.1"/>
    <property type="molecule type" value="Genomic_DNA"/>
</dbReference>
<protein>
    <submittedName>
        <fullName evidence="1">Tetratricopeptide repeat protein</fullName>
    </submittedName>
</protein>
<dbReference type="KEGG" id="alkq:M9189_08205"/>
<accession>A0A9J6ZMT8</accession>
<dbReference type="InterPro" id="IPR011990">
    <property type="entry name" value="TPR-like_helical_dom_sf"/>
</dbReference>
<gene>
    <name evidence="1" type="ORF">M9189_08205</name>
</gene>
<proteinExistence type="predicted"/>
<dbReference type="SUPFAM" id="SSF48452">
    <property type="entry name" value="TPR-like"/>
    <property type="match status" value="1"/>
</dbReference>
<dbReference type="SUPFAM" id="SSF82171">
    <property type="entry name" value="DPP6 N-terminal domain-like"/>
    <property type="match status" value="1"/>
</dbReference>
<name>A0A9J6ZMT8_9BACT</name>
<evidence type="ECO:0000313" key="1">
    <source>
        <dbReference type="EMBL" id="URW78838.1"/>
    </source>
</evidence>
<dbReference type="AlphaFoldDB" id="A0A9J6ZMT8"/>
<dbReference type="Proteomes" id="UP001056426">
    <property type="component" value="Chromosome"/>
</dbReference>
<organism evidence="1 2">
    <name type="scientific">Xiashengella succiniciproducens</name>
    <dbReference type="NCBI Taxonomy" id="2949635"/>
    <lineage>
        <taxon>Bacteria</taxon>
        <taxon>Pseudomonadati</taxon>
        <taxon>Bacteroidota</taxon>
        <taxon>Bacteroidia</taxon>
        <taxon>Marinilabiliales</taxon>
        <taxon>Marinilabiliaceae</taxon>
        <taxon>Xiashengella</taxon>
    </lineage>
</organism>
<keyword evidence="2" id="KW-1185">Reference proteome</keyword>
<reference evidence="1" key="1">
    <citation type="submission" date="2022-05" db="EMBL/GenBank/DDBJ databases">
        <authorList>
            <person name="Sun X."/>
        </authorList>
    </citation>
    <scope>NUCLEOTIDE SEQUENCE</scope>
    <source>
        <strain evidence="1">Ai-910</strain>
    </source>
</reference>
<reference evidence="1" key="2">
    <citation type="submission" date="2022-06" db="EMBL/GenBank/DDBJ databases">
        <title>Xiashengella guii gen. nov. sp. nov., a bacterium isolated form anaerobic digestion tank.</title>
        <authorList>
            <person name="Huang H."/>
        </authorList>
    </citation>
    <scope>NUCLEOTIDE SEQUENCE</scope>
    <source>
        <strain evidence="1">Ai-910</strain>
    </source>
</reference>
<dbReference type="Pfam" id="PF07676">
    <property type="entry name" value="PD40"/>
    <property type="match status" value="1"/>
</dbReference>
<evidence type="ECO:0000313" key="2">
    <source>
        <dbReference type="Proteomes" id="UP001056426"/>
    </source>
</evidence>
<dbReference type="RefSeq" id="WP_250722260.1">
    <property type="nucleotide sequence ID" value="NZ_CP098400.1"/>
</dbReference>
<dbReference type="InterPro" id="IPR011659">
    <property type="entry name" value="WD40"/>
</dbReference>
<sequence>MGKILSIVLLLVVLVPASGQKDNSMRNMKNWQVKGLAKSAIRLGDPWQASIYLEELYRRKPSDEVGLMLGRNLMASRQYDKAERVYSELYKKAPRKSFEAQFYLAMLLKMDGNYEAALGHFEMTKSRHKRIADRNINRRRIENEIEGCRMALTYIDSIGREPDLEVKALSDGVNQGRMNHAPVIMGDTAFVYVSVNDEAPERIALGESYVAARKYYKATWRDGQWLSEPESDVGSPFVNGDGYDSGKGAFSPDGRRFYFSRCFINPDGKRVCHIYVSRLGEDGWNEPQALDRNVNHPRYTSTQPTVGKLFDSNLEVLYFVSDRPGGAGGMDIWFAVCDIAKNEFQKPQNAGVFINTEGDELAPFYDIGTGRLFFSSNNLPGFGGYDIFSAEGSLVTWEPPVNLGLPINSPYDDLDYGLSPSAKLGLFVSNRPEEIAEGILPDRIFEVRRKAGISLHVGNDPSEQ</sequence>